<protein>
    <submittedName>
        <fullName evidence="1">Uncharacterized protein</fullName>
    </submittedName>
</protein>
<organism evidence="1">
    <name type="scientific">marine sediment metagenome</name>
    <dbReference type="NCBI Taxonomy" id="412755"/>
    <lineage>
        <taxon>unclassified sequences</taxon>
        <taxon>metagenomes</taxon>
        <taxon>ecological metagenomes</taxon>
    </lineage>
</organism>
<evidence type="ECO:0000313" key="1">
    <source>
        <dbReference type="EMBL" id="GAJ24078.1"/>
    </source>
</evidence>
<proteinExistence type="predicted"/>
<gene>
    <name evidence="1" type="ORF">S12H4_56000</name>
</gene>
<comment type="caution">
    <text evidence="1">The sequence shown here is derived from an EMBL/GenBank/DDBJ whole genome shotgun (WGS) entry which is preliminary data.</text>
</comment>
<dbReference type="AlphaFoldDB" id="X1V2T8"/>
<feature type="non-terminal residue" evidence="1">
    <location>
        <position position="1"/>
    </location>
</feature>
<dbReference type="EMBL" id="BARW01035989">
    <property type="protein sequence ID" value="GAJ24078.1"/>
    <property type="molecule type" value="Genomic_DNA"/>
</dbReference>
<accession>X1V2T8</accession>
<reference evidence="1" key="1">
    <citation type="journal article" date="2014" name="Front. Microbiol.">
        <title>High frequency of phylogenetically diverse reductive dehalogenase-homologous genes in deep subseafloor sedimentary metagenomes.</title>
        <authorList>
            <person name="Kawai M."/>
            <person name="Futagami T."/>
            <person name="Toyoda A."/>
            <person name="Takaki Y."/>
            <person name="Nishi S."/>
            <person name="Hori S."/>
            <person name="Arai W."/>
            <person name="Tsubouchi T."/>
            <person name="Morono Y."/>
            <person name="Uchiyama I."/>
            <person name="Ito T."/>
            <person name="Fujiyama A."/>
            <person name="Inagaki F."/>
            <person name="Takami H."/>
        </authorList>
    </citation>
    <scope>NUCLEOTIDE SEQUENCE</scope>
    <source>
        <strain evidence="1">Expedition CK06-06</strain>
    </source>
</reference>
<name>X1V2T8_9ZZZZ</name>
<sequence length="34" mass="3724">LNSPVIAAGIDVIGDDGNRKHEATLASECRWQTW</sequence>